<keyword evidence="3" id="KW-0813">Transport</keyword>
<dbReference type="PANTHER" id="PTHR46494:SF3">
    <property type="entry name" value="ZINC TRANSPORT PROTEIN ZNTB"/>
    <property type="match status" value="1"/>
</dbReference>
<comment type="subcellular location">
    <subcellularLocation>
        <location evidence="1">Cell membrane</location>
        <topology evidence="1">Multi-pass membrane protein</topology>
    </subcellularLocation>
</comment>
<dbReference type="Pfam" id="PF01544">
    <property type="entry name" value="CorA"/>
    <property type="match status" value="1"/>
</dbReference>
<protein>
    <submittedName>
        <fullName evidence="12">Zinc transport protein ZntB</fullName>
    </submittedName>
</protein>
<evidence type="ECO:0000256" key="1">
    <source>
        <dbReference type="ARBA" id="ARBA00004651"/>
    </source>
</evidence>
<accession>A0A1C7FGQ5</accession>
<gene>
    <name evidence="12" type="ORF">VSVS05_04229</name>
</gene>
<evidence type="ECO:0000256" key="6">
    <source>
        <dbReference type="ARBA" id="ARBA00022692"/>
    </source>
</evidence>
<dbReference type="GO" id="GO:0005886">
    <property type="term" value="C:plasma membrane"/>
    <property type="evidence" value="ECO:0007669"/>
    <property type="project" value="UniProtKB-SubCell"/>
</dbReference>
<evidence type="ECO:0000313" key="13">
    <source>
        <dbReference type="Proteomes" id="UP000092528"/>
    </source>
</evidence>
<keyword evidence="13" id="KW-1185">Reference proteome</keyword>
<dbReference type="RefSeq" id="WP_065546756.1">
    <property type="nucleotide sequence ID" value="NZ_CP016415.1"/>
</dbReference>
<dbReference type="SUPFAM" id="SSF143865">
    <property type="entry name" value="CorA soluble domain-like"/>
    <property type="match status" value="1"/>
</dbReference>
<evidence type="ECO:0000256" key="5">
    <source>
        <dbReference type="ARBA" id="ARBA00022519"/>
    </source>
</evidence>
<evidence type="ECO:0000313" key="12">
    <source>
        <dbReference type="EMBL" id="ANU39265.1"/>
    </source>
</evidence>
<dbReference type="PANTHER" id="PTHR46494">
    <property type="entry name" value="CORA FAMILY METAL ION TRANSPORTER (EUROFUNG)"/>
    <property type="match status" value="1"/>
</dbReference>
<keyword evidence="5" id="KW-0997">Cell inner membrane</keyword>
<keyword evidence="8 11" id="KW-1133">Transmembrane helix</keyword>
<reference evidence="12 13" key="1">
    <citation type="submission" date="2016-07" db="EMBL/GenBank/DDBJ databases">
        <title>Genome sequencing of Vibrio scophthalmi strain VS-05, an isolated from Paralichthys olivaceus.</title>
        <authorList>
            <person name="Han H.-J."/>
        </authorList>
    </citation>
    <scope>NUCLEOTIDE SEQUENCE [LARGE SCALE GENOMIC DNA]</scope>
    <source>
        <strain evidence="12 13">VS-05</strain>
    </source>
</reference>
<dbReference type="PATRIC" id="fig|45658.7.peg.4209"/>
<dbReference type="Gene3D" id="3.30.460.20">
    <property type="entry name" value="CorA soluble domain-like"/>
    <property type="match status" value="1"/>
</dbReference>
<keyword evidence="4" id="KW-1003">Cell membrane</keyword>
<dbReference type="GO" id="GO:0015095">
    <property type="term" value="F:magnesium ion transmembrane transporter activity"/>
    <property type="evidence" value="ECO:0007669"/>
    <property type="project" value="TreeGrafter"/>
</dbReference>
<feature type="transmembrane region" description="Helical" evidence="11">
    <location>
        <begin position="303"/>
        <end position="324"/>
    </location>
</feature>
<dbReference type="STRING" id="45658.VSVS12_04317"/>
<name>A0A1C7FGQ5_9VIBR</name>
<evidence type="ECO:0000256" key="2">
    <source>
        <dbReference type="ARBA" id="ARBA00009765"/>
    </source>
</evidence>
<keyword evidence="7" id="KW-0862">Zinc</keyword>
<dbReference type="Proteomes" id="UP000092528">
    <property type="component" value="Chromosome 2"/>
</dbReference>
<proteinExistence type="inferred from homology"/>
<evidence type="ECO:0000256" key="7">
    <source>
        <dbReference type="ARBA" id="ARBA00022833"/>
    </source>
</evidence>
<dbReference type="InterPro" id="IPR002523">
    <property type="entry name" value="MgTranspt_CorA/ZnTranspt_ZntB"/>
</dbReference>
<evidence type="ECO:0000256" key="4">
    <source>
        <dbReference type="ARBA" id="ARBA00022475"/>
    </source>
</evidence>
<dbReference type="Gene3D" id="1.20.58.340">
    <property type="entry name" value="Magnesium transport protein CorA, transmembrane region"/>
    <property type="match status" value="2"/>
</dbReference>
<dbReference type="AlphaFoldDB" id="A0A1C7FGQ5"/>
<dbReference type="GeneID" id="96874432"/>
<dbReference type="InterPro" id="IPR045861">
    <property type="entry name" value="CorA_cytoplasmic_dom"/>
</dbReference>
<sequence length="334" mass="37861">MPIITRLKNRVSNSIDDQVETCWIDVDLSKPEDQEWLISQSQLSEELVAFLQRENFVNHRNLHDGSVLIALKVSGEKPTINPIGLVDLKIFIDAHRIITIRYHPVIAIDKTYAYLESACSGEKAAPQHDASSSVEREKQYDAKVMDVFCHIINNLIDHIEKVTFTISDQIAVLEDQYFDTGEAFDSSLLLKLRGDICKTRRILTVLRNTLFIRIEDPSLLIDSEDKSALVRASSHVTLHLNNLDDLLSRIDMLQNLDNTKLSEAMSQSSFSLTIVATVFLPLTFVSGLLGMNVGGIPDTHNPWGFWAITAGMLLLAITLWITLYRRLKTIRFRR</sequence>
<comment type="similarity">
    <text evidence="2">Belongs to the CorA metal ion transporter (MIT) (TC 1.A.35) family.</text>
</comment>
<dbReference type="GO" id="GO:0050897">
    <property type="term" value="F:cobalt ion binding"/>
    <property type="evidence" value="ECO:0007669"/>
    <property type="project" value="TreeGrafter"/>
</dbReference>
<dbReference type="SUPFAM" id="SSF144083">
    <property type="entry name" value="Magnesium transport protein CorA, transmembrane region"/>
    <property type="match status" value="1"/>
</dbReference>
<evidence type="ECO:0000256" key="3">
    <source>
        <dbReference type="ARBA" id="ARBA00022448"/>
    </source>
</evidence>
<feature type="transmembrane region" description="Helical" evidence="11">
    <location>
        <begin position="270"/>
        <end position="291"/>
    </location>
</feature>
<evidence type="ECO:0000256" key="11">
    <source>
        <dbReference type="SAM" id="Phobius"/>
    </source>
</evidence>
<organism evidence="12 13">
    <name type="scientific">Vibrio scophthalmi</name>
    <dbReference type="NCBI Taxonomy" id="45658"/>
    <lineage>
        <taxon>Bacteria</taxon>
        <taxon>Pseudomonadati</taxon>
        <taxon>Pseudomonadota</taxon>
        <taxon>Gammaproteobacteria</taxon>
        <taxon>Vibrionales</taxon>
        <taxon>Vibrionaceae</taxon>
        <taxon>Vibrio</taxon>
    </lineage>
</organism>
<keyword evidence="6 11" id="KW-0812">Transmembrane</keyword>
<keyword evidence="9" id="KW-0406">Ion transport</keyword>
<dbReference type="InterPro" id="IPR045863">
    <property type="entry name" value="CorA_TM1_TM2"/>
</dbReference>
<evidence type="ECO:0000256" key="9">
    <source>
        <dbReference type="ARBA" id="ARBA00023065"/>
    </source>
</evidence>
<dbReference type="GO" id="GO:0000287">
    <property type="term" value="F:magnesium ion binding"/>
    <property type="evidence" value="ECO:0007669"/>
    <property type="project" value="TreeGrafter"/>
</dbReference>
<keyword evidence="10 11" id="KW-0472">Membrane</keyword>
<evidence type="ECO:0000256" key="8">
    <source>
        <dbReference type="ARBA" id="ARBA00022989"/>
    </source>
</evidence>
<dbReference type="EMBL" id="CP016415">
    <property type="protein sequence ID" value="ANU39265.1"/>
    <property type="molecule type" value="Genomic_DNA"/>
</dbReference>
<dbReference type="GO" id="GO:0015087">
    <property type="term" value="F:cobalt ion transmembrane transporter activity"/>
    <property type="evidence" value="ECO:0007669"/>
    <property type="project" value="TreeGrafter"/>
</dbReference>
<evidence type="ECO:0000256" key="10">
    <source>
        <dbReference type="ARBA" id="ARBA00023136"/>
    </source>
</evidence>